<evidence type="ECO:0008006" key="4">
    <source>
        <dbReference type="Google" id="ProtNLM"/>
    </source>
</evidence>
<dbReference type="RefSeq" id="WP_023521558.1">
    <property type="nucleotide sequence ID" value="NC_022873.1"/>
</dbReference>
<name>A0A9W3KFV0_BACTU</name>
<evidence type="ECO:0000313" key="3">
    <source>
        <dbReference type="Proteomes" id="UP000018566"/>
    </source>
</evidence>
<proteinExistence type="predicted"/>
<dbReference type="EMBL" id="CP005935">
    <property type="protein sequence ID" value="AHA71024.1"/>
    <property type="molecule type" value="Genomic_DNA"/>
</dbReference>
<dbReference type="Proteomes" id="UP000018566">
    <property type="component" value="Chromosome"/>
</dbReference>
<reference evidence="2 3" key="1">
    <citation type="submission" date="2013-05" db="EMBL/GenBank/DDBJ databases">
        <title>Complete genome sequence of Bacillus thuringiensis YBT-1518, a typical strain with high toxicity to nematode.</title>
        <authorList>
            <person name="Wang P."/>
            <person name="Zhang C."/>
            <person name="Guo M."/>
            <person name="Guo S."/>
            <person name="Zhu Y."/>
            <person name="Zheng J."/>
            <person name="Zhu L."/>
            <person name="Ruan L."/>
            <person name="Peng D."/>
            <person name="Sun M."/>
        </authorList>
    </citation>
    <scope>NUCLEOTIDE SEQUENCE [LARGE SCALE GENOMIC DNA]</scope>
    <source>
        <strain evidence="2 3">YBT-1518</strain>
    </source>
</reference>
<evidence type="ECO:0000313" key="2">
    <source>
        <dbReference type="EMBL" id="AHA71024.1"/>
    </source>
</evidence>
<gene>
    <name evidence="2" type="ORF">YBT1518_09135</name>
</gene>
<accession>A0A9W3KFV0</accession>
<sequence length="321" mass="38012">MGKKRRYLKRENKEKQNRDLLGEKKEIVPYRYEIPKSAQEYIDLDNRMQEQFRPMLELGKSIQEQFKPMLELGESIKEQFKPILEMQKRIQEQYQPLFEQINKYKNINWDILDRDAAEELKQIDSVLIEHEKEYWCLDMKIAASIVKGDLKEENLSKYVEDNLEEYVAEIIRNPIYEIHKTLIEEAYEAYKIGLYKLCIMPLFAAFEHVIAFWFKGNITPSMVSIKSNPKIWGLHKKIKPEEYRELEVEQIKEVFAASVLNTFNKTFIKGTDELGTNLNRNSIAHGFHDYNTLSKVDALKLFQLLKSAFILQYVSPKKVAE</sequence>
<dbReference type="KEGG" id="bthu:YBT1518_09135"/>
<feature type="transmembrane region" description="Helical" evidence="1">
    <location>
        <begin position="194"/>
        <end position="214"/>
    </location>
</feature>
<keyword evidence="1" id="KW-1133">Transmembrane helix</keyword>
<dbReference type="AlphaFoldDB" id="A0A9W3KFV0"/>
<keyword evidence="1" id="KW-0472">Membrane</keyword>
<evidence type="ECO:0000256" key="1">
    <source>
        <dbReference type="SAM" id="Phobius"/>
    </source>
</evidence>
<organism evidence="2 3">
    <name type="scientific">Bacillus thuringiensis YBT-1518</name>
    <dbReference type="NCBI Taxonomy" id="529122"/>
    <lineage>
        <taxon>Bacteria</taxon>
        <taxon>Bacillati</taxon>
        <taxon>Bacillota</taxon>
        <taxon>Bacilli</taxon>
        <taxon>Bacillales</taxon>
        <taxon>Bacillaceae</taxon>
        <taxon>Bacillus</taxon>
        <taxon>Bacillus cereus group</taxon>
    </lineage>
</organism>
<keyword evidence="1" id="KW-0812">Transmembrane</keyword>
<protein>
    <recommendedName>
        <fullName evidence="4">DUF4209 domain-containing protein</fullName>
    </recommendedName>
</protein>